<comment type="subcellular location">
    <subcellularLocation>
        <location evidence="1">Cell membrane</location>
        <topology evidence="1">Single-pass type II membrane protein</topology>
    </subcellularLocation>
</comment>
<dbReference type="Gene3D" id="1.10.1380.10">
    <property type="entry name" value="Neutral endopeptidase , domain2"/>
    <property type="match status" value="1"/>
</dbReference>
<feature type="domain" description="Peptidase M13 N-terminal" evidence="4">
    <location>
        <begin position="45"/>
        <end position="256"/>
    </location>
</feature>
<dbReference type="InterPro" id="IPR042089">
    <property type="entry name" value="Peptidase_M13_dom_2"/>
</dbReference>
<dbReference type="InParanoid" id="A0A2J7RFB5"/>
<evidence type="ECO:0000256" key="1">
    <source>
        <dbReference type="ARBA" id="ARBA00004401"/>
    </source>
</evidence>
<accession>A0A2J7RFB5</accession>
<protein>
    <recommendedName>
        <fullName evidence="4">Peptidase M13 N-terminal domain-containing protein</fullName>
    </recommendedName>
</protein>
<dbReference type="Pfam" id="PF05649">
    <property type="entry name" value="Peptidase_M13_N"/>
    <property type="match status" value="1"/>
</dbReference>
<evidence type="ECO:0000256" key="3">
    <source>
        <dbReference type="SAM" id="SignalP"/>
    </source>
</evidence>
<feature type="signal peptide" evidence="3">
    <location>
        <begin position="1"/>
        <end position="19"/>
    </location>
</feature>
<organism evidence="5 6">
    <name type="scientific">Cryptotermes secundus</name>
    <dbReference type="NCBI Taxonomy" id="105785"/>
    <lineage>
        <taxon>Eukaryota</taxon>
        <taxon>Metazoa</taxon>
        <taxon>Ecdysozoa</taxon>
        <taxon>Arthropoda</taxon>
        <taxon>Hexapoda</taxon>
        <taxon>Insecta</taxon>
        <taxon>Pterygota</taxon>
        <taxon>Neoptera</taxon>
        <taxon>Polyneoptera</taxon>
        <taxon>Dictyoptera</taxon>
        <taxon>Blattodea</taxon>
        <taxon>Blattoidea</taxon>
        <taxon>Termitoidae</taxon>
        <taxon>Kalotermitidae</taxon>
        <taxon>Cryptotermitinae</taxon>
        <taxon>Cryptotermes</taxon>
    </lineage>
</organism>
<evidence type="ECO:0000313" key="6">
    <source>
        <dbReference type="Proteomes" id="UP000235965"/>
    </source>
</evidence>
<reference evidence="5 6" key="1">
    <citation type="submission" date="2017-12" db="EMBL/GenBank/DDBJ databases">
        <title>Hemimetabolous genomes reveal molecular basis of termite eusociality.</title>
        <authorList>
            <person name="Harrison M.C."/>
            <person name="Jongepier E."/>
            <person name="Robertson H.M."/>
            <person name="Arning N."/>
            <person name="Bitard-Feildel T."/>
            <person name="Chao H."/>
            <person name="Childers C.P."/>
            <person name="Dinh H."/>
            <person name="Doddapaneni H."/>
            <person name="Dugan S."/>
            <person name="Gowin J."/>
            <person name="Greiner C."/>
            <person name="Han Y."/>
            <person name="Hu H."/>
            <person name="Hughes D.S.T."/>
            <person name="Huylmans A.-K."/>
            <person name="Kemena C."/>
            <person name="Kremer L.P.M."/>
            <person name="Lee S.L."/>
            <person name="Lopez-Ezquerra A."/>
            <person name="Mallet L."/>
            <person name="Monroy-Kuhn J.M."/>
            <person name="Moser A."/>
            <person name="Murali S.C."/>
            <person name="Muzny D.M."/>
            <person name="Otani S."/>
            <person name="Piulachs M.-D."/>
            <person name="Poelchau M."/>
            <person name="Qu J."/>
            <person name="Schaub F."/>
            <person name="Wada-Katsumata A."/>
            <person name="Worley K.C."/>
            <person name="Xie Q."/>
            <person name="Ylla G."/>
            <person name="Poulsen M."/>
            <person name="Gibbs R.A."/>
            <person name="Schal C."/>
            <person name="Richards S."/>
            <person name="Belles X."/>
            <person name="Korb J."/>
            <person name="Bornberg-Bauer E."/>
        </authorList>
    </citation>
    <scope>NUCLEOTIDE SEQUENCE [LARGE SCALE GENOMIC DNA]</scope>
    <source>
        <tissue evidence="5">Whole body</tissue>
    </source>
</reference>
<keyword evidence="6" id="KW-1185">Reference proteome</keyword>
<comment type="caution">
    <text evidence="5">The sequence shown here is derived from an EMBL/GenBank/DDBJ whole genome shotgun (WGS) entry which is preliminary data.</text>
</comment>
<dbReference type="InterPro" id="IPR008753">
    <property type="entry name" value="Peptidase_M13_N"/>
</dbReference>
<proteinExistence type="inferred from homology"/>
<dbReference type="PROSITE" id="PS51885">
    <property type="entry name" value="NEPRILYSIN"/>
    <property type="match status" value="1"/>
</dbReference>
<dbReference type="EMBL" id="NEVH01004413">
    <property type="protein sequence ID" value="PNF39534.1"/>
    <property type="molecule type" value="Genomic_DNA"/>
</dbReference>
<dbReference type="SUPFAM" id="SSF55486">
    <property type="entry name" value="Metalloproteases ('zincins'), catalytic domain"/>
    <property type="match status" value="1"/>
</dbReference>
<dbReference type="AlphaFoldDB" id="A0A2J7RFB5"/>
<feature type="chain" id="PRO_5014425554" description="Peptidase M13 N-terminal domain-containing protein" evidence="3">
    <location>
        <begin position="20"/>
        <end position="290"/>
    </location>
</feature>
<evidence type="ECO:0000313" key="5">
    <source>
        <dbReference type="EMBL" id="PNF39534.1"/>
    </source>
</evidence>
<dbReference type="GO" id="GO:0005886">
    <property type="term" value="C:plasma membrane"/>
    <property type="evidence" value="ECO:0007669"/>
    <property type="project" value="UniProtKB-SubCell"/>
</dbReference>
<keyword evidence="3" id="KW-0732">Signal</keyword>
<dbReference type="InterPro" id="IPR000718">
    <property type="entry name" value="Peptidase_M13"/>
</dbReference>
<evidence type="ECO:0000259" key="4">
    <source>
        <dbReference type="Pfam" id="PF05649"/>
    </source>
</evidence>
<sequence>MRLQGVLFLVLTVLAVVRCSRPCRTSRCKKEAEYLRSSLRLTEDPCQDFYAFACGSFRTINLMLNGPKSWGPFEIADNATAYAIRSILSSPAKRTDPGALRKTKLMYTACVDNETREERGLQPLLRVIKALGGWPLISDKWNGSVTWGHVAHVMAQYGIPLFFDVSVEPHPSNMSLNLIHLNPPSLPMPVPLHWSPWLRKREIDTLTKRGNKDEILRYLVDVAMELRNHEGSTHAHRSRIKKELLDVVNLAQNLQEKFVVLMFTDASDDTIPISSLDNNNGELITLSAAW</sequence>
<gene>
    <name evidence="5" type="ORF">B7P43_G11108</name>
</gene>
<dbReference type="Proteomes" id="UP000235965">
    <property type="component" value="Unassembled WGS sequence"/>
</dbReference>
<dbReference type="PANTHER" id="PTHR11733">
    <property type="entry name" value="ZINC METALLOPROTEASE FAMILY M13 NEPRILYSIN-RELATED"/>
    <property type="match status" value="1"/>
</dbReference>
<evidence type="ECO:0000256" key="2">
    <source>
        <dbReference type="ARBA" id="ARBA00007357"/>
    </source>
</evidence>
<dbReference type="PANTHER" id="PTHR11733:SF237">
    <property type="entry name" value="NEPRILYSIN-LIKE 4"/>
    <property type="match status" value="1"/>
</dbReference>
<comment type="similarity">
    <text evidence="2">Belongs to the peptidase M13 family.</text>
</comment>
<dbReference type="GO" id="GO:0004222">
    <property type="term" value="F:metalloendopeptidase activity"/>
    <property type="evidence" value="ECO:0007669"/>
    <property type="project" value="InterPro"/>
</dbReference>
<dbReference type="OrthoDB" id="6475849at2759"/>
<name>A0A2J7RFB5_9NEOP</name>
<dbReference type="GO" id="GO:0016485">
    <property type="term" value="P:protein processing"/>
    <property type="evidence" value="ECO:0007669"/>
    <property type="project" value="TreeGrafter"/>
</dbReference>